<proteinExistence type="predicted"/>
<evidence type="ECO:0000313" key="9">
    <source>
        <dbReference type="Proteomes" id="UP000474042"/>
    </source>
</evidence>
<evidence type="ECO:0000313" key="8">
    <source>
        <dbReference type="Proteomes" id="UP000321089"/>
    </source>
</evidence>
<evidence type="ECO:0000256" key="1">
    <source>
        <dbReference type="SAM" id="MobiDB-lite"/>
    </source>
</evidence>
<feature type="chain" id="PRO_5042351752" evidence="2">
    <location>
        <begin position="22"/>
        <end position="187"/>
    </location>
</feature>
<dbReference type="RefSeq" id="WP_002580043.1">
    <property type="nucleotide sequence ID" value="NZ_AP019716.1"/>
</dbReference>
<dbReference type="EMBL" id="WOFV02000040">
    <property type="protein sequence ID" value="NAS18703.1"/>
    <property type="molecule type" value="Genomic_DNA"/>
</dbReference>
<evidence type="ECO:0000313" key="4">
    <source>
        <dbReference type="EMBL" id="NAS18703.1"/>
    </source>
</evidence>
<name>A0A2S7F7J9_CLOBU</name>
<dbReference type="GeneID" id="92944097"/>
<dbReference type="EMBL" id="LRDH01000129">
    <property type="protein sequence ID" value="PPV13039.1"/>
    <property type="molecule type" value="Genomic_DNA"/>
</dbReference>
<reference evidence="6 10" key="2">
    <citation type="submission" date="2019-05" db="EMBL/GenBank/DDBJ databases">
        <authorList>
            <person name="Schori C."/>
            <person name="Ahrens C."/>
        </authorList>
    </citation>
    <scope>NUCLEOTIDE SEQUENCE [LARGE SCALE GENOMIC DNA]</scope>
    <source>
        <strain evidence="6 10">DSM 10702</strain>
    </source>
</reference>
<organism evidence="5 7">
    <name type="scientific">Clostridium butyricum</name>
    <dbReference type="NCBI Taxonomy" id="1492"/>
    <lineage>
        <taxon>Bacteria</taxon>
        <taxon>Bacillati</taxon>
        <taxon>Bacillota</taxon>
        <taxon>Clostridia</taxon>
        <taxon>Eubacteriales</taxon>
        <taxon>Clostridiaceae</taxon>
        <taxon>Clostridium</taxon>
    </lineage>
</organism>
<feature type="region of interest" description="Disordered" evidence="1">
    <location>
        <begin position="25"/>
        <end position="57"/>
    </location>
</feature>
<dbReference type="EMBL" id="CP040626">
    <property type="protein sequence ID" value="QMW90905.1"/>
    <property type="molecule type" value="Genomic_DNA"/>
</dbReference>
<evidence type="ECO:0000313" key="10">
    <source>
        <dbReference type="Proteomes" id="UP000515243"/>
    </source>
</evidence>
<reference evidence="3 8" key="3">
    <citation type="submission" date="2019-07" db="EMBL/GenBank/DDBJ databases">
        <title>Whole genome shotgun sequence of Clostridium butyricum NBRC 3858.</title>
        <authorList>
            <person name="Hosoyama A."/>
            <person name="Uohara A."/>
            <person name="Ohji S."/>
            <person name="Ichikawa N."/>
        </authorList>
    </citation>
    <scope>NUCLEOTIDE SEQUENCE [LARGE SCALE GENOMIC DNA]</scope>
    <source>
        <strain evidence="3 8">NBRC 3858</strain>
    </source>
</reference>
<keyword evidence="2" id="KW-0732">Signal</keyword>
<gene>
    <name evidence="5" type="ORF">AWN73_04585</name>
    <name evidence="3" type="ORF">CBU02nite_28370</name>
    <name evidence="6" type="ORF">FF104_07990</name>
    <name evidence="4" type="ORF">GND98_012695</name>
</gene>
<accession>A0A2S7F7J9</accession>
<evidence type="ECO:0000256" key="2">
    <source>
        <dbReference type="SAM" id="SignalP"/>
    </source>
</evidence>
<feature type="signal peptide" evidence="2">
    <location>
        <begin position="1"/>
        <end position="21"/>
    </location>
</feature>
<protein>
    <submittedName>
        <fullName evidence="5">Lipoprotein</fullName>
    </submittedName>
</protein>
<reference evidence="5 7" key="1">
    <citation type="submission" date="2016-01" db="EMBL/GenBank/DDBJ databases">
        <title>Characterization of the Clostridium difficile lineages that are prevalent in Hong Kong and China.</title>
        <authorList>
            <person name="Kwok J.S.-L."/>
            <person name="Lam W.-Y."/>
            <person name="Ip M."/>
            <person name="Chan T.-F."/>
            <person name="Hawkey P.M."/>
            <person name="Tsui S.K.-W."/>
        </authorList>
    </citation>
    <scope>NUCLEOTIDE SEQUENCE [LARGE SCALE GENOMIC DNA]</scope>
    <source>
        <strain evidence="5 7">300064</strain>
    </source>
</reference>
<dbReference type="Proteomes" id="UP000238081">
    <property type="component" value="Unassembled WGS sequence"/>
</dbReference>
<dbReference type="EMBL" id="BKBC01000045">
    <property type="protein sequence ID" value="GEQ22331.1"/>
    <property type="molecule type" value="Genomic_DNA"/>
</dbReference>
<dbReference type="KEGG" id="cbut:ATN24_09630"/>
<dbReference type="Proteomes" id="UP000321089">
    <property type="component" value="Unassembled WGS sequence"/>
</dbReference>
<dbReference type="AlphaFoldDB" id="A0A2S7F7J9"/>
<evidence type="ECO:0000313" key="6">
    <source>
        <dbReference type="EMBL" id="QMW90905.1"/>
    </source>
</evidence>
<sequence length="187" mass="19958">MNKKILSLTLAAIASSTLITACGNSASTQKNETADSSTESSSNTEVTNPVQSSSIIDSPTTEVTKIASVDDFKGKDSKAVESILGKPSSENNNVYTYEKDGYTFDITYFDSICGQIKITPKSLMKYPADATNSLKILGITAGDADVLSPANLAWTNQFNTYSISVIPSETDGNKLGSINVILDEQYK</sequence>
<dbReference type="Proteomes" id="UP000474042">
    <property type="component" value="Unassembled WGS sequence"/>
</dbReference>
<dbReference type="PROSITE" id="PS51257">
    <property type="entry name" value="PROKAR_LIPOPROTEIN"/>
    <property type="match status" value="1"/>
</dbReference>
<evidence type="ECO:0000313" key="5">
    <source>
        <dbReference type="EMBL" id="PPV13039.1"/>
    </source>
</evidence>
<dbReference type="Proteomes" id="UP000515243">
    <property type="component" value="Chromosome 1"/>
</dbReference>
<dbReference type="OrthoDB" id="1907612at2"/>
<feature type="compositionally biased region" description="Low complexity" evidence="1">
    <location>
        <begin position="34"/>
        <end position="48"/>
    </location>
</feature>
<keyword evidence="5" id="KW-0449">Lipoprotein</keyword>
<evidence type="ECO:0000313" key="3">
    <source>
        <dbReference type="EMBL" id="GEQ22331.1"/>
    </source>
</evidence>
<reference evidence="4 9" key="4">
    <citation type="submission" date="2020-01" db="EMBL/GenBank/DDBJ databases">
        <title>Genome sequence of a 1,3-propanediol producer, Clostridium butyricum S3.</title>
        <authorList>
            <person name="Zhou J."/>
        </authorList>
    </citation>
    <scope>NUCLEOTIDE SEQUENCE [LARGE SCALE GENOMIC DNA]</scope>
    <source>
        <strain evidence="4 9">S3</strain>
    </source>
</reference>
<evidence type="ECO:0000313" key="7">
    <source>
        <dbReference type="Proteomes" id="UP000238081"/>
    </source>
</evidence>